<dbReference type="Gene3D" id="3.40.190.10">
    <property type="entry name" value="Periplasmic binding protein-like II"/>
    <property type="match status" value="2"/>
</dbReference>
<dbReference type="SUPFAM" id="SSF53850">
    <property type="entry name" value="Periplasmic binding protein-like II"/>
    <property type="match status" value="1"/>
</dbReference>
<evidence type="ECO:0000256" key="2">
    <source>
        <dbReference type="ARBA" id="ARBA00022505"/>
    </source>
</evidence>
<feature type="binding site" evidence="6">
    <location>
        <position position="58"/>
    </location>
    <ligand>
        <name>molybdate</name>
        <dbReference type="ChEBI" id="CHEBI:36264"/>
    </ligand>
</feature>
<dbReference type="PANTHER" id="PTHR30632">
    <property type="entry name" value="MOLYBDATE-BINDING PERIPLASMIC PROTEIN"/>
    <property type="match status" value="1"/>
</dbReference>
<keyword evidence="4 7" id="KW-0732">Signal</keyword>
<feature type="chain" id="PRO_5022028784" evidence="7">
    <location>
        <begin position="22"/>
        <end position="253"/>
    </location>
</feature>
<dbReference type="Pfam" id="PF13531">
    <property type="entry name" value="SBP_bac_11"/>
    <property type="match status" value="1"/>
</dbReference>
<feature type="binding site" evidence="6">
    <location>
        <position position="166"/>
    </location>
    <ligand>
        <name>molybdate</name>
        <dbReference type="ChEBI" id="CHEBI:36264"/>
    </ligand>
</feature>
<proteinExistence type="inferred from homology"/>
<name>A0A558D3H9_9GAMM</name>
<dbReference type="GO" id="GO:0046872">
    <property type="term" value="F:metal ion binding"/>
    <property type="evidence" value="ECO:0007669"/>
    <property type="project" value="UniProtKB-KW"/>
</dbReference>
<comment type="caution">
    <text evidence="8">The sequence shown here is derived from an EMBL/GenBank/DDBJ whole genome shotgun (WGS) entry which is preliminary data.</text>
</comment>
<gene>
    <name evidence="8" type="primary">modA</name>
    <name evidence="8" type="ORF">FHK82_08240</name>
</gene>
<reference evidence="8 9" key="1">
    <citation type="submission" date="2019-07" db="EMBL/GenBank/DDBJ databases">
        <title>The pathways for chlorine oxyanion respiration interact through the shared metabolite chlorate.</title>
        <authorList>
            <person name="Barnum T.P."/>
            <person name="Cheng Y."/>
            <person name="Hill K.A."/>
            <person name="Lucas L.N."/>
            <person name="Carlson H.K."/>
            <person name="Coates J.D."/>
        </authorList>
    </citation>
    <scope>NUCLEOTIDE SEQUENCE [LARGE SCALE GENOMIC DNA]</scope>
    <source>
        <strain evidence="8">BK-3</strain>
    </source>
</reference>
<dbReference type="CDD" id="cd13539">
    <property type="entry name" value="PBP2_AvModA"/>
    <property type="match status" value="1"/>
</dbReference>
<evidence type="ECO:0000256" key="7">
    <source>
        <dbReference type="SAM" id="SignalP"/>
    </source>
</evidence>
<dbReference type="GO" id="GO:1901359">
    <property type="term" value="F:tungstate binding"/>
    <property type="evidence" value="ECO:0007669"/>
    <property type="project" value="UniProtKB-ARBA"/>
</dbReference>
<evidence type="ECO:0000256" key="3">
    <source>
        <dbReference type="ARBA" id="ARBA00022723"/>
    </source>
</evidence>
<protein>
    <submittedName>
        <fullName evidence="8">Molybdate ABC transporter substrate-binding protein</fullName>
    </submittedName>
</protein>
<evidence type="ECO:0000313" key="8">
    <source>
        <dbReference type="EMBL" id="TVT55577.1"/>
    </source>
</evidence>
<evidence type="ECO:0000256" key="1">
    <source>
        <dbReference type="ARBA" id="ARBA00009175"/>
    </source>
</evidence>
<dbReference type="EMBL" id="VMRY01000033">
    <property type="protein sequence ID" value="TVT55577.1"/>
    <property type="molecule type" value="Genomic_DNA"/>
</dbReference>
<evidence type="ECO:0000256" key="5">
    <source>
        <dbReference type="ARBA" id="ARBA00062515"/>
    </source>
</evidence>
<comment type="subunit">
    <text evidence="5">The complex is composed of two ATP-binding proteins (ModC), two transmembrane proteins (ModB) and a solute-binding protein (ModA).</text>
</comment>
<dbReference type="PIRSF" id="PIRSF004846">
    <property type="entry name" value="ModA"/>
    <property type="match status" value="1"/>
</dbReference>
<accession>A0A558D3H9</accession>
<organism evidence="8 9">
    <name type="scientific">Sedimenticola thiotaurini</name>
    <dbReference type="NCBI Taxonomy" id="1543721"/>
    <lineage>
        <taxon>Bacteria</taxon>
        <taxon>Pseudomonadati</taxon>
        <taxon>Pseudomonadota</taxon>
        <taxon>Gammaproteobacteria</taxon>
        <taxon>Chromatiales</taxon>
        <taxon>Sedimenticolaceae</taxon>
        <taxon>Sedimenticola</taxon>
    </lineage>
</organism>
<feature type="signal peptide" evidence="7">
    <location>
        <begin position="1"/>
        <end position="21"/>
    </location>
</feature>
<evidence type="ECO:0000256" key="6">
    <source>
        <dbReference type="PIRSR" id="PIRSR004846-1"/>
    </source>
</evidence>
<keyword evidence="3 6" id="KW-0479">Metal-binding</keyword>
<dbReference type="AlphaFoldDB" id="A0A558D3H9"/>
<dbReference type="InterPro" id="IPR044084">
    <property type="entry name" value="AvModA-like_subst-bd"/>
</dbReference>
<dbReference type="InterPro" id="IPR005950">
    <property type="entry name" value="ModA"/>
</dbReference>
<dbReference type="NCBIfam" id="TIGR01256">
    <property type="entry name" value="modA"/>
    <property type="match status" value="1"/>
</dbReference>
<dbReference type="Proteomes" id="UP000317355">
    <property type="component" value="Unassembled WGS sequence"/>
</dbReference>
<dbReference type="GO" id="GO:0015689">
    <property type="term" value="P:molybdate ion transport"/>
    <property type="evidence" value="ECO:0007669"/>
    <property type="project" value="InterPro"/>
</dbReference>
<comment type="similarity">
    <text evidence="1">Belongs to the bacterial solute-binding protein ModA family.</text>
</comment>
<dbReference type="InterPro" id="IPR050682">
    <property type="entry name" value="ModA/WtpA"/>
</dbReference>
<evidence type="ECO:0000313" key="9">
    <source>
        <dbReference type="Proteomes" id="UP000317355"/>
    </source>
</evidence>
<dbReference type="PANTHER" id="PTHR30632:SF14">
    <property type="entry name" value="TUNGSTATE_MOLYBDATE_CHROMATE-BINDING PROTEIN MODA"/>
    <property type="match status" value="1"/>
</dbReference>
<sequence length="253" mass="27318">MPFIRTLSGLILLLHVSLLHAATLSVATASNFSETLKLLAPLFQQASGHELRISAASSGKLYAQIRHGAPYDLFFSADAARPIALEQEGLSLMGSRLTYAVGQLALWAPGATGQANIKKRLENGDFRQLAMANPKTAPYGLAAMESLKTLNLWTALSDATARGENIGQAYQFVATGNADIGFVALTQLRQAKIDPKQYWIIPQQFHQPIMQQAVILSSSSKQQAAKAFLNFIRTADAATILQESGYQLGDVSE</sequence>
<keyword evidence="2 6" id="KW-0500">Molybdenum</keyword>
<dbReference type="GO" id="GO:0030973">
    <property type="term" value="F:molybdate ion binding"/>
    <property type="evidence" value="ECO:0007669"/>
    <property type="project" value="InterPro"/>
</dbReference>
<evidence type="ECO:0000256" key="4">
    <source>
        <dbReference type="ARBA" id="ARBA00022729"/>
    </source>
</evidence>
<dbReference type="FunFam" id="3.40.190.10:FF:000035">
    <property type="entry name" value="Molybdate ABC transporter substrate-binding protein"/>
    <property type="match status" value="1"/>
</dbReference>